<feature type="transmembrane region" description="Helical" evidence="9">
    <location>
        <begin position="154"/>
        <end position="175"/>
    </location>
</feature>
<organism evidence="10 11">
    <name type="scientific">Alternaria arborescens</name>
    <dbReference type="NCBI Taxonomy" id="156630"/>
    <lineage>
        <taxon>Eukaryota</taxon>
        <taxon>Fungi</taxon>
        <taxon>Dikarya</taxon>
        <taxon>Ascomycota</taxon>
        <taxon>Pezizomycotina</taxon>
        <taxon>Dothideomycetes</taxon>
        <taxon>Pleosporomycetidae</taxon>
        <taxon>Pleosporales</taxon>
        <taxon>Pleosporineae</taxon>
        <taxon>Pleosporaceae</taxon>
        <taxon>Alternaria</taxon>
        <taxon>Alternaria sect. Alternaria</taxon>
    </lineage>
</organism>
<feature type="transmembrane region" description="Helical" evidence="9">
    <location>
        <begin position="359"/>
        <end position="387"/>
    </location>
</feature>
<dbReference type="FunFam" id="1.20.1730.10:FF:000006">
    <property type="entry name" value="Urea active transporter"/>
    <property type="match status" value="1"/>
</dbReference>
<dbReference type="Gene3D" id="1.20.1730.10">
    <property type="entry name" value="Sodium/glucose cotransporter"/>
    <property type="match status" value="1"/>
</dbReference>
<dbReference type="InterPro" id="IPR031155">
    <property type="entry name" value="DUR"/>
</dbReference>
<dbReference type="OrthoDB" id="6132759at2759"/>
<dbReference type="GO" id="GO:0005886">
    <property type="term" value="C:plasma membrane"/>
    <property type="evidence" value="ECO:0007669"/>
    <property type="project" value="TreeGrafter"/>
</dbReference>
<dbReference type="GO" id="GO:0015606">
    <property type="term" value="F:spermidine transmembrane transporter activity"/>
    <property type="evidence" value="ECO:0007669"/>
    <property type="project" value="TreeGrafter"/>
</dbReference>
<keyword evidence="6 9" id="KW-0472">Membrane</keyword>
<dbReference type="PANTHER" id="PTHR46154">
    <property type="match status" value="1"/>
</dbReference>
<dbReference type="GO" id="GO:0015489">
    <property type="term" value="F:putrescine transmembrane transporter activity"/>
    <property type="evidence" value="ECO:0007669"/>
    <property type="project" value="TreeGrafter"/>
</dbReference>
<dbReference type="NCBIfam" id="TIGR00813">
    <property type="entry name" value="sss"/>
    <property type="match status" value="1"/>
</dbReference>
<evidence type="ECO:0000256" key="7">
    <source>
        <dbReference type="RuleBase" id="RU362091"/>
    </source>
</evidence>
<evidence type="ECO:0000256" key="8">
    <source>
        <dbReference type="SAM" id="MobiDB-lite"/>
    </source>
</evidence>
<name>A0A4Q4SIA1_9PLEO</name>
<feature type="region of interest" description="Disordered" evidence="8">
    <location>
        <begin position="686"/>
        <end position="708"/>
    </location>
</feature>
<dbReference type="AlphaFoldDB" id="A0A4Q4SIA1"/>
<dbReference type="Pfam" id="PF00474">
    <property type="entry name" value="SSF"/>
    <property type="match status" value="1"/>
</dbReference>
<gene>
    <name evidence="10" type="ORF">AA0113_g3212</name>
</gene>
<comment type="subcellular location">
    <subcellularLocation>
        <location evidence="1">Membrane</location>
        <topology evidence="1">Multi-pass membrane protein</topology>
    </subcellularLocation>
</comment>
<evidence type="ECO:0000256" key="1">
    <source>
        <dbReference type="ARBA" id="ARBA00004141"/>
    </source>
</evidence>
<feature type="transmembrane region" description="Helical" evidence="9">
    <location>
        <begin position="311"/>
        <end position="339"/>
    </location>
</feature>
<dbReference type="CDD" id="cd11476">
    <property type="entry name" value="SLC5sbd_DUR3"/>
    <property type="match status" value="1"/>
</dbReference>
<keyword evidence="11" id="KW-1185">Reference proteome</keyword>
<evidence type="ECO:0000256" key="5">
    <source>
        <dbReference type="ARBA" id="ARBA00022989"/>
    </source>
</evidence>
<evidence type="ECO:0000256" key="2">
    <source>
        <dbReference type="ARBA" id="ARBA00006434"/>
    </source>
</evidence>
<comment type="caution">
    <text evidence="10">The sequence shown here is derived from an EMBL/GenBank/DDBJ whole genome shotgun (WGS) entry which is preliminary data.</text>
</comment>
<dbReference type="PROSITE" id="PS50283">
    <property type="entry name" value="NA_SOLUT_SYMP_3"/>
    <property type="match status" value="1"/>
</dbReference>
<feature type="transmembrane region" description="Helical" evidence="9">
    <location>
        <begin position="181"/>
        <end position="206"/>
    </location>
</feature>
<feature type="transmembrane region" description="Helical" evidence="9">
    <location>
        <begin position="218"/>
        <end position="237"/>
    </location>
</feature>
<feature type="transmembrane region" description="Helical" evidence="9">
    <location>
        <begin position="278"/>
        <end position="299"/>
    </location>
</feature>
<keyword evidence="5 9" id="KW-1133">Transmembrane helix</keyword>
<feature type="transmembrane region" description="Helical" evidence="9">
    <location>
        <begin position="18"/>
        <end position="37"/>
    </location>
</feature>
<feature type="transmembrane region" description="Helical" evidence="9">
    <location>
        <begin position="479"/>
        <end position="499"/>
    </location>
</feature>
<evidence type="ECO:0000313" key="11">
    <source>
        <dbReference type="Proteomes" id="UP000293823"/>
    </source>
</evidence>
<keyword evidence="3" id="KW-0813">Transport</keyword>
<feature type="transmembrane region" description="Helical" evidence="9">
    <location>
        <begin position="451"/>
        <end position="472"/>
    </location>
</feature>
<feature type="transmembrane region" description="Helical" evidence="9">
    <location>
        <begin position="630"/>
        <end position="654"/>
    </location>
</feature>
<protein>
    <submittedName>
        <fullName evidence="10">Putative urea active transporter 1</fullName>
    </submittedName>
</protein>
<sequence length="708" mass="75252">MAGGGTPIGPSASPLGQAWGYGIVLGVGFLFALGMVWEVSSVQASRADNVKVFTTWVLKRYNNELQTSEMFSTAGRTVKSGLVASAVVSSWTWAATLLQSSSVAFRYGVSGPLWYAAGATVQILLFATVAIELKRRAPHAHTFLEAVRARYGKATHFVYITFGLFTNILVTAMLLTGGSAVISSLTGVPTAAACFLLPLGVVIYTMFGGIKATFLTDYVHTVILLVILLTFAFTTYATGDRLGSTKAVYERLQELSATAPVPGNAGGSYLTMRSKDGAIFFVINIIGNFGTVFMDNGYYNKAIAASPVHALPGYIIGGLSWFAIPWLCATTMGLAALALQSTEYFPTYPNVMDEASISAGLTLPYAAVALLGSGGAVATLLVVFMAVTSAFSAQLIAVSSILTYDIYATYINPGASGRRLVYTSHVCVCGFGLVMAAFSTGLWYAGISMGWLYVFMGVIISSAVIPATLTLMWKGQNKWAATLSPVLGLCCSIITWLVTTSKLNDGVITVATSGANNPMLAGNVVALLSPVIFIPVLTLIFGVDNYDWVSMKNIRLVDDSDVTAAAHMDLEAVHGRHAALSPEAEAAEQAKLFRASKIAKITTATMTLILLILWPMPLYGSGYIFSQSFFSGWVIVGIIWLMCSTMAVGVYPLWEGRESLARNFGGMWRDITGKGGRRGGPVTVIEGEKTAESGTHTPKEADAKALEE</sequence>
<feature type="transmembrane region" description="Helical" evidence="9">
    <location>
        <begin position="80"/>
        <end position="101"/>
    </location>
</feature>
<feature type="transmembrane region" description="Helical" evidence="9">
    <location>
        <begin position="113"/>
        <end position="133"/>
    </location>
</feature>
<dbReference type="Proteomes" id="UP000293823">
    <property type="component" value="Unassembled WGS sequence"/>
</dbReference>
<dbReference type="EMBL" id="PEJP01000010">
    <property type="protein sequence ID" value="RYO70375.1"/>
    <property type="molecule type" value="Genomic_DNA"/>
</dbReference>
<evidence type="ECO:0000313" key="10">
    <source>
        <dbReference type="EMBL" id="RYO70375.1"/>
    </source>
</evidence>
<accession>A0A4Q4SIA1</accession>
<dbReference type="GO" id="GO:0015204">
    <property type="term" value="F:urea transmembrane transporter activity"/>
    <property type="evidence" value="ECO:0007669"/>
    <property type="project" value="InterPro"/>
</dbReference>
<feature type="transmembrane region" description="Helical" evidence="9">
    <location>
        <begin position="420"/>
        <end position="445"/>
    </location>
</feature>
<dbReference type="PANTHER" id="PTHR46154:SF4">
    <property type="entry name" value="UREA ACTIVE TRANSPORTER"/>
    <property type="match status" value="1"/>
</dbReference>
<reference evidence="11" key="1">
    <citation type="journal article" date="2019" name="bioRxiv">
        <title>Genomics, evolutionary history and diagnostics of the Alternaria alternata species group including apple and Asian pear pathotypes.</title>
        <authorList>
            <person name="Armitage A.D."/>
            <person name="Cockerton H.M."/>
            <person name="Sreenivasaprasad S."/>
            <person name="Woodhall J.W."/>
            <person name="Lane C.R."/>
            <person name="Harrison R.J."/>
            <person name="Clarkson J.P."/>
        </authorList>
    </citation>
    <scope>NUCLEOTIDE SEQUENCE [LARGE SCALE GENOMIC DNA]</scope>
    <source>
        <strain evidence="11">RGR 97.0016</strain>
    </source>
</reference>
<evidence type="ECO:0000256" key="3">
    <source>
        <dbReference type="ARBA" id="ARBA00022448"/>
    </source>
</evidence>
<dbReference type="InterPro" id="IPR038377">
    <property type="entry name" value="Na/Glc_symporter_sf"/>
</dbReference>
<keyword evidence="4 9" id="KW-0812">Transmembrane</keyword>
<proteinExistence type="inferred from homology"/>
<feature type="transmembrane region" description="Helical" evidence="9">
    <location>
        <begin position="598"/>
        <end position="618"/>
    </location>
</feature>
<evidence type="ECO:0000256" key="4">
    <source>
        <dbReference type="ARBA" id="ARBA00022692"/>
    </source>
</evidence>
<dbReference type="InterPro" id="IPR001734">
    <property type="entry name" value="Na/solute_symporter"/>
</dbReference>
<comment type="similarity">
    <text evidence="2 7">Belongs to the sodium:solute symporter (SSF) (TC 2.A.21) family.</text>
</comment>
<evidence type="ECO:0000256" key="9">
    <source>
        <dbReference type="SAM" id="Phobius"/>
    </source>
</evidence>
<feature type="transmembrane region" description="Helical" evidence="9">
    <location>
        <begin position="519"/>
        <end position="543"/>
    </location>
</feature>
<evidence type="ECO:0000256" key="6">
    <source>
        <dbReference type="ARBA" id="ARBA00023136"/>
    </source>
</evidence>